<dbReference type="InterPro" id="IPR001650">
    <property type="entry name" value="Helicase_C-like"/>
</dbReference>
<dbReference type="InterPro" id="IPR027417">
    <property type="entry name" value="P-loop_NTPase"/>
</dbReference>
<evidence type="ECO:0000313" key="7">
    <source>
        <dbReference type="Proteomes" id="UP001265746"/>
    </source>
</evidence>
<dbReference type="GO" id="GO:0005634">
    <property type="term" value="C:nucleus"/>
    <property type="evidence" value="ECO:0007669"/>
    <property type="project" value="TreeGrafter"/>
</dbReference>
<evidence type="ECO:0000256" key="1">
    <source>
        <dbReference type="ARBA" id="ARBA00022741"/>
    </source>
</evidence>
<dbReference type="Gene3D" id="3.40.50.300">
    <property type="entry name" value="P-loop containing nucleotide triphosphate hydrolases"/>
    <property type="match status" value="1"/>
</dbReference>
<feature type="region of interest" description="Disordered" evidence="4">
    <location>
        <begin position="244"/>
        <end position="268"/>
    </location>
</feature>
<evidence type="ECO:0000259" key="5">
    <source>
        <dbReference type="PROSITE" id="PS51194"/>
    </source>
</evidence>
<reference evidence="6" key="1">
    <citation type="submission" date="2023-06" db="EMBL/GenBank/DDBJ databases">
        <authorList>
            <person name="Noh H."/>
        </authorList>
    </citation>
    <scope>NUCLEOTIDE SEQUENCE</scope>
    <source>
        <strain evidence="6">DUCC20226</strain>
    </source>
</reference>
<accession>A0AAD9S2M2</accession>
<dbReference type="PROSITE" id="PS51194">
    <property type="entry name" value="HELICASE_CTER"/>
    <property type="match status" value="1"/>
</dbReference>
<dbReference type="SUPFAM" id="SSF52540">
    <property type="entry name" value="P-loop containing nucleoside triphosphate hydrolases"/>
    <property type="match status" value="2"/>
</dbReference>
<dbReference type="CDD" id="cd18793">
    <property type="entry name" value="SF2_C_SNF"/>
    <property type="match status" value="1"/>
</dbReference>
<keyword evidence="3" id="KW-0067">ATP-binding</keyword>
<dbReference type="EMBL" id="JAUJFL010000009">
    <property type="protein sequence ID" value="KAK2597563.1"/>
    <property type="molecule type" value="Genomic_DNA"/>
</dbReference>
<dbReference type="Proteomes" id="UP001265746">
    <property type="component" value="Unassembled WGS sequence"/>
</dbReference>
<dbReference type="GO" id="GO:0008094">
    <property type="term" value="F:ATP-dependent activity, acting on DNA"/>
    <property type="evidence" value="ECO:0007669"/>
    <property type="project" value="TreeGrafter"/>
</dbReference>
<proteinExistence type="predicted"/>
<keyword evidence="7" id="KW-1185">Reference proteome</keyword>
<dbReference type="InterPro" id="IPR049730">
    <property type="entry name" value="SNF2/RAD54-like_C"/>
</dbReference>
<evidence type="ECO:0000256" key="4">
    <source>
        <dbReference type="SAM" id="MobiDB-lite"/>
    </source>
</evidence>
<dbReference type="GO" id="GO:0005524">
    <property type="term" value="F:ATP binding"/>
    <property type="evidence" value="ECO:0007669"/>
    <property type="project" value="UniProtKB-KW"/>
</dbReference>
<evidence type="ECO:0000256" key="2">
    <source>
        <dbReference type="ARBA" id="ARBA00022801"/>
    </source>
</evidence>
<evidence type="ECO:0000256" key="3">
    <source>
        <dbReference type="ARBA" id="ARBA00022840"/>
    </source>
</evidence>
<keyword evidence="2" id="KW-0378">Hydrolase</keyword>
<name>A0AAD9S2M2_PHOAM</name>
<comment type="caution">
    <text evidence="6">The sequence shown here is derived from an EMBL/GenBank/DDBJ whole genome shotgun (WGS) entry which is preliminary data.</text>
</comment>
<dbReference type="Pfam" id="PF00271">
    <property type="entry name" value="Helicase_C"/>
    <property type="match status" value="1"/>
</dbReference>
<keyword evidence="1" id="KW-0547">Nucleotide-binding</keyword>
<dbReference type="GO" id="GO:0006281">
    <property type="term" value="P:DNA repair"/>
    <property type="evidence" value="ECO:0007669"/>
    <property type="project" value="TreeGrafter"/>
</dbReference>
<dbReference type="GO" id="GO:0016787">
    <property type="term" value="F:hydrolase activity"/>
    <property type="evidence" value="ECO:0007669"/>
    <property type="project" value="UniProtKB-KW"/>
</dbReference>
<dbReference type="SMART" id="SM00490">
    <property type="entry name" value="HELICc"/>
    <property type="match status" value="1"/>
</dbReference>
<organism evidence="6 7">
    <name type="scientific">Phomopsis amygdali</name>
    <name type="common">Fusicoccum amygdali</name>
    <dbReference type="NCBI Taxonomy" id="1214568"/>
    <lineage>
        <taxon>Eukaryota</taxon>
        <taxon>Fungi</taxon>
        <taxon>Dikarya</taxon>
        <taxon>Ascomycota</taxon>
        <taxon>Pezizomycotina</taxon>
        <taxon>Sordariomycetes</taxon>
        <taxon>Sordariomycetidae</taxon>
        <taxon>Diaporthales</taxon>
        <taxon>Diaporthaceae</taxon>
        <taxon>Diaporthe</taxon>
    </lineage>
</organism>
<gene>
    <name evidence="6" type="ORF">N8I77_012342</name>
</gene>
<feature type="compositionally biased region" description="Basic and acidic residues" evidence="4">
    <location>
        <begin position="248"/>
        <end position="267"/>
    </location>
</feature>
<dbReference type="PANTHER" id="PTHR45626">
    <property type="entry name" value="TRANSCRIPTION TERMINATION FACTOR 2-RELATED"/>
    <property type="match status" value="1"/>
</dbReference>
<feature type="domain" description="Helicase C-terminal" evidence="5">
    <location>
        <begin position="409"/>
        <end position="571"/>
    </location>
</feature>
<protein>
    <recommendedName>
        <fullName evidence="5">Helicase C-terminal domain-containing protein</fullName>
    </recommendedName>
</protein>
<sequence length="585" mass="65066">MIGLDDGDSRPCPKRQGLNARLGTPIIERLGDGFQQKNGCSSSLTFTFPDLAITKASDEKECLLPQQVRHGGDESKTSSGGEIVCFGMLCDIKCQFTTCQGSQVANVLREIRKQTQTLHISKLADTWAIYSSENVMLGVMNDRTASKLASLPSEDQLAYEAFMESSKLGEAVDAYLKGTKNVKFDIVVNIMGPESISEAVGQQLSERRMFLQRPYQLPEGTTYINPQYLAIDDAFEDELGGYYSEGGEGPRTDSLDGDHKQLSAHDDPNDELWNIIDNSSVPEGMARIEVDQNIHTVLMEHQRDVVDFIIARERGIATRGRRLWTEELTDDGLVVFRHKITGVPSPAPTDVSGGILADDMGLGKTLSMISTIVTTLDFAKSHVDLCDAERKGQLKPTPATLVIVPSALLLDNWLEEITNLIFSFWKKTLDSISDALENENVRFARVDGSLSQSQRKRALQSFRSDQDTKVLLVTFGTGSTGLNNLCIATRIHIFEPQWNPTVESQAIGRLFRHGQTNKVKITRYICQNTVEEAVESRQLRKVELAHRGGLDGSRNDRSPVKARFMALRDYIESYMASNDFKDIDQ</sequence>
<evidence type="ECO:0000313" key="6">
    <source>
        <dbReference type="EMBL" id="KAK2597563.1"/>
    </source>
</evidence>
<dbReference type="InterPro" id="IPR050628">
    <property type="entry name" value="SNF2_RAD54_helicase_TF"/>
</dbReference>
<dbReference type="AlphaFoldDB" id="A0AAD9S2M2"/>